<reference evidence="2" key="1">
    <citation type="journal article" date="2015" name="Proc. Natl. Acad. Sci. U.S.A.">
        <title>Networks of energetic and metabolic interactions define dynamics in microbial communities.</title>
        <authorList>
            <person name="Embree M."/>
            <person name="Liu J.K."/>
            <person name="Al-Bassam M.M."/>
            <person name="Zengler K."/>
        </authorList>
    </citation>
    <scope>NUCLEOTIDE SEQUENCE</scope>
</reference>
<sequence>MLVRDDPKDVIDMAGQSKKTGRKYDPEPDLRDRLLKM</sequence>
<protein>
    <submittedName>
        <fullName evidence="2">Uncharacterized protein</fullName>
    </submittedName>
</protein>
<feature type="region of interest" description="Disordered" evidence="1">
    <location>
        <begin position="1"/>
        <end position="37"/>
    </location>
</feature>
<gene>
    <name evidence="2" type="ORF">ASZ90_012461</name>
</gene>
<feature type="compositionally biased region" description="Basic and acidic residues" evidence="1">
    <location>
        <begin position="1"/>
        <end position="11"/>
    </location>
</feature>
<proteinExistence type="predicted"/>
<evidence type="ECO:0000256" key="1">
    <source>
        <dbReference type="SAM" id="MobiDB-lite"/>
    </source>
</evidence>
<organism evidence="2">
    <name type="scientific">hydrocarbon metagenome</name>
    <dbReference type="NCBI Taxonomy" id="938273"/>
    <lineage>
        <taxon>unclassified sequences</taxon>
        <taxon>metagenomes</taxon>
        <taxon>ecological metagenomes</taxon>
    </lineage>
</organism>
<feature type="compositionally biased region" description="Basic and acidic residues" evidence="1">
    <location>
        <begin position="22"/>
        <end position="37"/>
    </location>
</feature>
<comment type="caution">
    <text evidence="2">The sequence shown here is derived from an EMBL/GenBank/DDBJ whole genome shotgun (WGS) entry which is preliminary data.</text>
</comment>
<name>A0A0W8FAF7_9ZZZZ</name>
<dbReference type="AlphaFoldDB" id="A0A0W8FAF7"/>
<evidence type="ECO:0000313" key="2">
    <source>
        <dbReference type="EMBL" id="KUG17818.1"/>
    </source>
</evidence>
<dbReference type="EMBL" id="LNQE01001419">
    <property type="protein sequence ID" value="KUG17818.1"/>
    <property type="molecule type" value="Genomic_DNA"/>
</dbReference>
<accession>A0A0W8FAF7</accession>